<dbReference type="RefSeq" id="WP_377562295.1">
    <property type="nucleotide sequence ID" value="NZ_JBHTJZ010000005.1"/>
</dbReference>
<dbReference type="Gene3D" id="3.40.50.1820">
    <property type="entry name" value="alpha/beta hydrolase"/>
    <property type="match status" value="1"/>
</dbReference>
<proteinExistence type="predicted"/>
<dbReference type="InterPro" id="IPR025890">
    <property type="entry name" value="Abhydrolase_bac"/>
</dbReference>
<accession>A0ABW3HM22</accession>
<evidence type="ECO:0000313" key="1">
    <source>
        <dbReference type="EMBL" id="MFD0958507.1"/>
    </source>
</evidence>
<comment type="caution">
    <text evidence="1">The sequence shown here is derived from an EMBL/GenBank/DDBJ whole genome shotgun (WGS) entry which is preliminary data.</text>
</comment>
<keyword evidence="2" id="KW-1185">Reference proteome</keyword>
<keyword evidence="1" id="KW-0378">Hydrolase</keyword>
<organism evidence="1 2">
    <name type="scientific">Paenibacillus chungangensis</name>
    <dbReference type="NCBI Taxonomy" id="696535"/>
    <lineage>
        <taxon>Bacteria</taxon>
        <taxon>Bacillati</taxon>
        <taxon>Bacillota</taxon>
        <taxon>Bacilli</taxon>
        <taxon>Bacillales</taxon>
        <taxon>Paenibacillaceae</taxon>
        <taxon>Paenibacillus</taxon>
    </lineage>
</organism>
<dbReference type="Pfam" id="PF12715">
    <property type="entry name" value="Abhydrolase_7"/>
    <property type="match status" value="1"/>
</dbReference>
<name>A0ABW3HM22_9BACL</name>
<reference evidence="2" key="1">
    <citation type="journal article" date="2019" name="Int. J. Syst. Evol. Microbiol.">
        <title>The Global Catalogue of Microorganisms (GCM) 10K type strain sequencing project: providing services to taxonomists for standard genome sequencing and annotation.</title>
        <authorList>
            <consortium name="The Broad Institute Genomics Platform"/>
            <consortium name="The Broad Institute Genome Sequencing Center for Infectious Disease"/>
            <person name="Wu L."/>
            <person name="Ma J."/>
        </authorList>
    </citation>
    <scope>NUCLEOTIDE SEQUENCE [LARGE SCALE GENOMIC DNA]</scope>
    <source>
        <strain evidence="2">CCUG 59129</strain>
    </source>
</reference>
<protein>
    <submittedName>
        <fullName evidence="1">Alpha/beta hydrolase family protein</fullName>
        <ecNumber evidence="1">3.4.-.-</ecNumber>
    </submittedName>
</protein>
<gene>
    <name evidence="1" type="ORF">ACFQ2I_03815</name>
</gene>
<dbReference type="EMBL" id="JBHTJZ010000005">
    <property type="protein sequence ID" value="MFD0958507.1"/>
    <property type="molecule type" value="Genomic_DNA"/>
</dbReference>
<dbReference type="InterPro" id="IPR050261">
    <property type="entry name" value="FrsA_esterase"/>
</dbReference>
<sequence length="350" mass="39940">MRFFSADQYVDRHYMNEREFHYRNALEEGNWSDWQQRFRQRLRDITGLEQLAKETDGLPLEAEIVETVQMDGYTREKGYIGTEPGLSIPFYLLLPSDGEGPYPLVLTPHGHSRRGKEIYVGNYETEQERSEGVDGDRDIALQAVQEGFATIAMDVRGFWEMGREEEYEQGKGNSCNPLQKRALMFGRTLIGERVHDMGRVIDYASTRPEIDSSRIVITGNSGGGTVSLFTAALDERIDICIPGSYFCTYRASLLAMDHCDCNFIPGLLQQGEMYDIVGLIAPRPFLAVNGERDEIYPSFGAREAYAHVERIYAAMGVADRCAIHFGDGGHRYYKEPVWPFVKRQLERLKR</sequence>
<dbReference type="Proteomes" id="UP001596989">
    <property type="component" value="Unassembled WGS sequence"/>
</dbReference>
<dbReference type="SUPFAM" id="SSF53474">
    <property type="entry name" value="alpha/beta-Hydrolases"/>
    <property type="match status" value="1"/>
</dbReference>
<dbReference type="InterPro" id="IPR029058">
    <property type="entry name" value="AB_hydrolase_fold"/>
</dbReference>
<dbReference type="PANTHER" id="PTHR22946">
    <property type="entry name" value="DIENELACTONE HYDROLASE DOMAIN-CONTAINING PROTEIN-RELATED"/>
    <property type="match status" value="1"/>
</dbReference>
<evidence type="ECO:0000313" key="2">
    <source>
        <dbReference type="Proteomes" id="UP001596989"/>
    </source>
</evidence>
<dbReference type="GO" id="GO:0016787">
    <property type="term" value="F:hydrolase activity"/>
    <property type="evidence" value="ECO:0007669"/>
    <property type="project" value="UniProtKB-KW"/>
</dbReference>
<dbReference type="EC" id="3.4.-.-" evidence="1"/>